<dbReference type="RefSeq" id="WP_143325547.1">
    <property type="nucleotide sequence ID" value="NZ_MSRG01000025.1"/>
</dbReference>
<name>A0A242MA07_CABSO</name>
<protein>
    <recommendedName>
        <fullName evidence="4">Glycosyltransferase RgtA/B/C/D-like domain-containing protein</fullName>
    </recommendedName>
</protein>
<feature type="transmembrane region" description="Helical" evidence="1">
    <location>
        <begin position="129"/>
        <end position="148"/>
    </location>
</feature>
<evidence type="ECO:0008006" key="4">
    <source>
        <dbReference type="Google" id="ProtNLM"/>
    </source>
</evidence>
<keyword evidence="1" id="KW-0472">Membrane</keyword>
<proteinExistence type="predicted"/>
<feature type="transmembrane region" description="Helical" evidence="1">
    <location>
        <begin position="103"/>
        <end position="122"/>
    </location>
</feature>
<feature type="transmembrane region" description="Helical" evidence="1">
    <location>
        <begin position="345"/>
        <end position="363"/>
    </location>
</feature>
<keyword evidence="1" id="KW-1133">Transmembrane helix</keyword>
<feature type="transmembrane region" description="Helical" evidence="1">
    <location>
        <begin position="288"/>
        <end position="304"/>
    </location>
</feature>
<evidence type="ECO:0000313" key="3">
    <source>
        <dbReference type="Proteomes" id="UP000195221"/>
    </source>
</evidence>
<feature type="transmembrane region" description="Helical" evidence="1">
    <location>
        <begin position="44"/>
        <end position="64"/>
    </location>
</feature>
<evidence type="ECO:0000256" key="1">
    <source>
        <dbReference type="SAM" id="Phobius"/>
    </source>
</evidence>
<accession>A0A242MA07</accession>
<gene>
    <name evidence="2" type="ORF">PAMC26577_35760</name>
</gene>
<dbReference type="AlphaFoldDB" id="A0A242MA07"/>
<reference evidence="2 3" key="1">
    <citation type="submission" date="2017-03" db="EMBL/GenBank/DDBJ databases">
        <title>Genome analysis of strain PAMC 26577.</title>
        <authorList>
            <person name="Oh H.-M."/>
            <person name="Yang J.-A."/>
        </authorList>
    </citation>
    <scope>NUCLEOTIDE SEQUENCE [LARGE SCALE GENOMIC DNA]</scope>
    <source>
        <strain evidence="2 3">PAMC 26577</strain>
    </source>
</reference>
<dbReference type="EMBL" id="NBTZ01000148">
    <property type="protein sequence ID" value="OTP67742.1"/>
    <property type="molecule type" value="Genomic_DNA"/>
</dbReference>
<feature type="transmembrane region" description="Helical" evidence="1">
    <location>
        <begin position="369"/>
        <end position="388"/>
    </location>
</feature>
<feature type="transmembrane region" description="Helical" evidence="1">
    <location>
        <begin position="408"/>
        <end position="428"/>
    </location>
</feature>
<feature type="transmembrane region" description="Helical" evidence="1">
    <location>
        <begin position="205"/>
        <end position="226"/>
    </location>
</feature>
<keyword evidence="1" id="KW-0812">Transmembrane</keyword>
<dbReference type="Proteomes" id="UP000195221">
    <property type="component" value="Unassembled WGS sequence"/>
</dbReference>
<comment type="caution">
    <text evidence="2">The sequence shown here is derived from an EMBL/GenBank/DDBJ whole genome shotgun (WGS) entry which is preliminary data.</text>
</comment>
<sequence>MPVIVLGLCIILLAARLTIGVDLSDESYYAAFIDGWLKTGIEQSHNLMLHQTADFLVYPLALVFRALNGGADGLVLFLRVLYLAIAALASTALYRAVAPRYGRPMSTLVAACALLFVPFGLPAPSYNTIGMYSLLAALALFAMYFGRVAPQPERQGLPVLPWLSATSWAFACVAYPTMLAPLVLLLALGFAALKGQTDQYMLRRYLLACCAALALAAIALESTFGLSRLRDMVLFTNAFNGVSGGVVRKAQFAVSLFASHPRYAILLACAVIVAVIRGSSFHGLNRQWLNSFATAVIVVGVMAIDSPTLFMRSHDLVLVLSVAGVGEAFCTMLDSRNDRGARAFGIIYLVSVAAGLTSMITATNGPYNFPIGGLLSACLALLPSASTVAKGTRPVLSDPQISAAKPNLFVGAIACCAIGWSSFTFYYGQIGSPFYDMAVVRDGAFKGLRTDSQQALFINELTRAINSQGFCGNQMAVLGTGPGFYLMGALSPSALSTWNFSGNAENLAAAKTAAFYNEPKNRPDVLIVNNWQWATALSRADRELLSRYSIVRRVEVGLRAATVYRRADCKRDALGAPRY</sequence>
<feature type="transmembrane region" description="Helical" evidence="1">
    <location>
        <begin position="76"/>
        <end position="97"/>
    </location>
</feature>
<evidence type="ECO:0000313" key="2">
    <source>
        <dbReference type="EMBL" id="OTP67742.1"/>
    </source>
</evidence>
<feature type="transmembrane region" description="Helical" evidence="1">
    <location>
        <begin position="168"/>
        <end position="193"/>
    </location>
</feature>
<organism evidence="2 3">
    <name type="scientific">Caballeronia sordidicola</name>
    <name type="common">Burkholderia sordidicola</name>
    <dbReference type="NCBI Taxonomy" id="196367"/>
    <lineage>
        <taxon>Bacteria</taxon>
        <taxon>Pseudomonadati</taxon>
        <taxon>Pseudomonadota</taxon>
        <taxon>Betaproteobacteria</taxon>
        <taxon>Burkholderiales</taxon>
        <taxon>Burkholderiaceae</taxon>
        <taxon>Caballeronia</taxon>
    </lineage>
</organism>
<feature type="transmembrane region" description="Helical" evidence="1">
    <location>
        <begin position="316"/>
        <end position="333"/>
    </location>
</feature>
<feature type="transmembrane region" description="Helical" evidence="1">
    <location>
        <begin position="252"/>
        <end position="276"/>
    </location>
</feature>